<evidence type="ECO:0000313" key="2">
    <source>
        <dbReference type="Proteomes" id="UP000053676"/>
    </source>
</evidence>
<sequence>MAGLKITFKKSEYQFNSVSSTLHRFRRARFQTPDLLLSLEKEPRANVILARSQCNTGFGNGQVMMGMRLGIVCPDLSLHLDFFVTCAVCTKTSPQNLQIIRKNCRKV</sequence>
<accession>W2TJ70</accession>
<evidence type="ECO:0000313" key="1">
    <source>
        <dbReference type="EMBL" id="ETN81072.1"/>
    </source>
</evidence>
<dbReference type="OrthoDB" id="1906921at2759"/>
<dbReference type="Pfam" id="PF09741">
    <property type="entry name" value="DUF2045"/>
    <property type="match status" value="1"/>
</dbReference>
<reference evidence="2" key="1">
    <citation type="journal article" date="2014" name="Nat. Genet.">
        <title>Genome of the human hookworm Necator americanus.</title>
        <authorList>
            <person name="Tang Y.T."/>
            <person name="Gao X."/>
            <person name="Rosa B.A."/>
            <person name="Abubucker S."/>
            <person name="Hallsworth-Pepin K."/>
            <person name="Martin J."/>
            <person name="Tyagi R."/>
            <person name="Heizer E."/>
            <person name="Zhang X."/>
            <person name="Bhonagiri-Palsikar V."/>
            <person name="Minx P."/>
            <person name="Warren W.C."/>
            <person name="Wang Q."/>
            <person name="Zhan B."/>
            <person name="Hotez P.J."/>
            <person name="Sternberg P.W."/>
            <person name="Dougall A."/>
            <person name="Gaze S.T."/>
            <person name="Mulvenna J."/>
            <person name="Sotillo J."/>
            <person name="Ranganathan S."/>
            <person name="Rabelo E.M."/>
            <person name="Wilson R.K."/>
            <person name="Felgner P.L."/>
            <person name="Bethony J."/>
            <person name="Hawdon J.M."/>
            <person name="Gasser R.B."/>
            <person name="Loukas A."/>
            <person name="Mitreva M."/>
        </authorList>
    </citation>
    <scope>NUCLEOTIDE SEQUENCE [LARGE SCALE GENOMIC DNA]</scope>
</reference>
<dbReference type="AlphaFoldDB" id="W2TJ70"/>
<organism evidence="1 2">
    <name type="scientific">Necator americanus</name>
    <name type="common">Human hookworm</name>
    <dbReference type="NCBI Taxonomy" id="51031"/>
    <lineage>
        <taxon>Eukaryota</taxon>
        <taxon>Metazoa</taxon>
        <taxon>Ecdysozoa</taxon>
        <taxon>Nematoda</taxon>
        <taxon>Chromadorea</taxon>
        <taxon>Rhabditida</taxon>
        <taxon>Rhabditina</taxon>
        <taxon>Rhabditomorpha</taxon>
        <taxon>Strongyloidea</taxon>
        <taxon>Ancylostomatidae</taxon>
        <taxon>Bunostominae</taxon>
        <taxon>Necator</taxon>
    </lineage>
</organism>
<name>W2TJ70_NECAM</name>
<proteinExistence type="predicted"/>
<gene>
    <name evidence="1" type="ORF">NECAME_08734</name>
</gene>
<dbReference type="KEGG" id="nai:NECAME_08734"/>
<protein>
    <submittedName>
        <fullName evidence="1">Uncharacterized protein</fullName>
    </submittedName>
</protein>
<dbReference type="Proteomes" id="UP000053676">
    <property type="component" value="Unassembled WGS sequence"/>
</dbReference>
<keyword evidence="2" id="KW-1185">Reference proteome</keyword>
<dbReference type="InterPro" id="IPR019141">
    <property type="entry name" value="DUF2045"/>
</dbReference>
<dbReference type="EMBL" id="KI658856">
    <property type="protein sequence ID" value="ETN81072.1"/>
    <property type="molecule type" value="Genomic_DNA"/>
</dbReference>